<dbReference type="Pfam" id="PF01402">
    <property type="entry name" value="RHH_1"/>
    <property type="match status" value="1"/>
</dbReference>
<dbReference type="Proteomes" id="UP000078272">
    <property type="component" value="Unassembled WGS sequence"/>
</dbReference>
<dbReference type="GO" id="GO:0006355">
    <property type="term" value="P:regulation of DNA-templated transcription"/>
    <property type="evidence" value="ECO:0007669"/>
    <property type="project" value="InterPro"/>
</dbReference>
<evidence type="ECO:0000313" key="3">
    <source>
        <dbReference type="Proteomes" id="UP000078272"/>
    </source>
</evidence>
<evidence type="ECO:0000259" key="1">
    <source>
        <dbReference type="Pfam" id="PF01402"/>
    </source>
</evidence>
<proteinExistence type="predicted"/>
<feature type="domain" description="Ribbon-helix-helix protein CopG" evidence="1">
    <location>
        <begin position="17"/>
        <end position="47"/>
    </location>
</feature>
<dbReference type="AlphaFoldDB" id="A0A175RBS4"/>
<dbReference type="EMBL" id="LDPZ01000007">
    <property type="protein sequence ID" value="KTQ97557.1"/>
    <property type="molecule type" value="Genomic_DNA"/>
</dbReference>
<organism evidence="2 3">
    <name type="scientific">Aureimonas ureilytica</name>
    <dbReference type="NCBI Taxonomy" id="401562"/>
    <lineage>
        <taxon>Bacteria</taxon>
        <taxon>Pseudomonadati</taxon>
        <taxon>Pseudomonadota</taxon>
        <taxon>Alphaproteobacteria</taxon>
        <taxon>Hyphomicrobiales</taxon>
        <taxon>Aurantimonadaceae</taxon>
        <taxon>Aureimonas</taxon>
    </lineage>
</organism>
<name>A0A175RBS4_9HYPH</name>
<protein>
    <recommendedName>
        <fullName evidence="1">Ribbon-helix-helix protein CopG domain-containing protein</fullName>
    </recommendedName>
</protein>
<dbReference type="InterPro" id="IPR002145">
    <property type="entry name" value="CopG"/>
</dbReference>
<evidence type="ECO:0000313" key="2">
    <source>
        <dbReference type="EMBL" id="KTQ97557.1"/>
    </source>
</evidence>
<reference evidence="2 3" key="1">
    <citation type="journal article" date="2016" name="Front. Microbiol.">
        <title>Genomic Resource of Rice Seed Associated Bacteria.</title>
        <authorList>
            <person name="Midha S."/>
            <person name="Bansal K."/>
            <person name="Sharma S."/>
            <person name="Kumar N."/>
            <person name="Patil P.P."/>
            <person name="Chaudhry V."/>
            <person name="Patil P.B."/>
        </authorList>
    </citation>
    <scope>NUCLEOTIDE SEQUENCE [LARGE SCALE GENOMIC DNA]</scope>
    <source>
        <strain evidence="2 3">NS226</strain>
    </source>
</reference>
<comment type="caution">
    <text evidence="2">The sequence shown here is derived from an EMBL/GenBank/DDBJ whole genome shotgun (WGS) entry which is preliminary data.</text>
</comment>
<gene>
    <name evidence="2" type="ORF">NS226_04220</name>
</gene>
<sequence length="67" mass="7139">MRERRRAAGLTSIEAVLHRDDVASLDVLKAQLGATSRSEVLRALIAKADRADLSPADVARLSEPSAA</sequence>
<accession>A0A175RBS4</accession>
<dbReference type="PATRIC" id="fig|401562.3.peg.4706"/>